<dbReference type="PROSITE" id="PS50984">
    <property type="entry name" value="TRUD"/>
    <property type="match status" value="1"/>
</dbReference>
<dbReference type="HAMAP" id="MF_01082">
    <property type="entry name" value="TruD"/>
    <property type="match status" value="1"/>
</dbReference>
<organism evidence="7 8">
    <name type="scientific">Kushneria phyllosphaerae</name>
    <dbReference type="NCBI Taxonomy" id="2100822"/>
    <lineage>
        <taxon>Bacteria</taxon>
        <taxon>Pseudomonadati</taxon>
        <taxon>Pseudomonadota</taxon>
        <taxon>Gammaproteobacteria</taxon>
        <taxon>Oceanospirillales</taxon>
        <taxon>Halomonadaceae</taxon>
        <taxon>Kushneria</taxon>
    </lineage>
</organism>
<dbReference type="GO" id="GO:0160150">
    <property type="term" value="F:tRNA pseudouridine(13) synthase activity"/>
    <property type="evidence" value="ECO:0007669"/>
    <property type="project" value="UniProtKB-EC"/>
</dbReference>
<dbReference type="InterPro" id="IPR043165">
    <property type="entry name" value="TruD_insert_sf"/>
</dbReference>
<comment type="similarity">
    <text evidence="1 4">Belongs to the pseudouridine synthase TruD family.</text>
</comment>
<accession>A0A2R8CNF9</accession>
<proteinExistence type="inferred from homology"/>
<dbReference type="EC" id="5.4.99.27" evidence="4"/>
<dbReference type="Pfam" id="PF01142">
    <property type="entry name" value="TruD"/>
    <property type="match status" value="2"/>
</dbReference>
<reference evidence="8" key="1">
    <citation type="submission" date="2018-03" db="EMBL/GenBank/DDBJ databases">
        <authorList>
            <person name="Navarro De La Torre S."/>
        </authorList>
    </citation>
    <scope>NUCLEOTIDE SEQUENCE [LARGE SCALE GENOMIC DNA]</scope>
    <source>
        <strain evidence="8">EAod3</strain>
    </source>
</reference>
<evidence type="ECO:0000256" key="3">
    <source>
        <dbReference type="ARBA" id="ARBA00023235"/>
    </source>
</evidence>
<dbReference type="PANTHER" id="PTHR47811:SF1">
    <property type="entry name" value="TRNA PSEUDOURIDINE SYNTHASE D"/>
    <property type="match status" value="1"/>
</dbReference>
<keyword evidence="2 4" id="KW-0819">tRNA processing</keyword>
<dbReference type="Proteomes" id="UP000244934">
    <property type="component" value="Unassembled WGS sequence"/>
</dbReference>
<feature type="active site" description="Nucleophile" evidence="4">
    <location>
        <position position="89"/>
    </location>
</feature>
<evidence type="ECO:0000256" key="2">
    <source>
        <dbReference type="ARBA" id="ARBA00022694"/>
    </source>
</evidence>
<dbReference type="InterPro" id="IPR011760">
    <property type="entry name" value="PsdUridine_synth_TruD_insert"/>
</dbReference>
<protein>
    <recommendedName>
        <fullName evidence="4">tRNA pseudouridine synthase D</fullName>
        <ecNumber evidence="4">5.4.99.27</ecNumber>
    </recommendedName>
    <alternativeName>
        <fullName evidence="4">tRNA pseudouridine(13) synthase</fullName>
    </alternativeName>
    <alternativeName>
        <fullName evidence="4">tRNA pseudouridylate synthase D</fullName>
    </alternativeName>
    <alternativeName>
        <fullName evidence="4">tRNA-uridine isomerase D</fullName>
    </alternativeName>
</protein>
<dbReference type="GO" id="GO:0005829">
    <property type="term" value="C:cytosol"/>
    <property type="evidence" value="ECO:0007669"/>
    <property type="project" value="TreeGrafter"/>
</dbReference>
<comment type="catalytic activity">
    <reaction evidence="4">
        <text>uridine(13) in tRNA = pseudouridine(13) in tRNA</text>
        <dbReference type="Rhea" id="RHEA:42540"/>
        <dbReference type="Rhea" id="RHEA-COMP:10105"/>
        <dbReference type="Rhea" id="RHEA-COMP:10106"/>
        <dbReference type="ChEBI" id="CHEBI:65314"/>
        <dbReference type="ChEBI" id="CHEBI:65315"/>
        <dbReference type="EC" id="5.4.99.27"/>
    </reaction>
</comment>
<evidence type="ECO:0000256" key="5">
    <source>
        <dbReference type="SAM" id="MobiDB-lite"/>
    </source>
</evidence>
<dbReference type="AlphaFoldDB" id="A0A2R8CNF9"/>
<evidence type="ECO:0000313" key="8">
    <source>
        <dbReference type="Proteomes" id="UP000244934"/>
    </source>
</evidence>
<dbReference type="InterPro" id="IPR050170">
    <property type="entry name" value="TruD_pseudoU_synthase"/>
</dbReference>
<dbReference type="GO" id="GO:0003723">
    <property type="term" value="F:RNA binding"/>
    <property type="evidence" value="ECO:0007669"/>
    <property type="project" value="InterPro"/>
</dbReference>
<dbReference type="InterPro" id="IPR020103">
    <property type="entry name" value="PsdUridine_synth_cat_dom_sf"/>
</dbReference>
<comment type="function">
    <text evidence="4">Responsible for synthesis of pseudouridine from uracil-13 in transfer RNAs.</text>
</comment>
<dbReference type="InterPro" id="IPR001656">
    <property type="entry name" value="PsdUridine_synth_TruD"/>
</dbReference>
<dbReference type="EMBL" id="ONZI01000003">
    <property type="protein sequence ID" value="SPJ34362.1"/>
    <property type="molecule type" value="Genomic_DNA"/>
</dbReference>
<feature type="region of interest" description="Disordered" evidence="5">
    <location>
        <begin position="1"/>
        <end position="24"/>
    </location>
</feature>
<evidence type="ECO:0000256" key="4">
    <source>
        <dbReference type="HAMAP-Rule" id="MF_01082"/>
    </source>
</evidence>
<gene>
    <name evidence="4 7" type="primary">truD</name>
    <name evidence="7" type="ORF">KSP9073_02396</name>
</gene>
<keyword evidence="8" id="KW-1185">Reference proteome</keyword>
<evidence type="ECO:0000313" key="7">
    <source>
        <dbReference type="EMBL" id="SPJ34362.1"/>
    </source>
</evidence>
<feature type="domain" description="TRUD" evidence="6">
    <location>
        <begin position="167"/>
        <end position="313"/>
    </location>
</feature>
<evidence type="ECO:0000256" key="1">
    <source>
        <dbReference type="ARBA" id="ARBA00007953"/>
    </source>
</evidence>
<dbReference type="Gene3D" id="3.30.2350.20">
    <property type="entry name" value="TruD, catalytic domain"/>
    <property type="match status" value="1"/>
</dbReference>
<sequence length="352" mass="38917">MTQDMSSSPVSPLPDWARSLGQAPHSGRFREFPEAFQVEEQMSFTPEGEGEHLWLHCEKRNLSTAQLIRHLSHQLEVAPRDIGVSGLKDHTALTLQWVSVALTGRPTPPGLRDHIEMDGLRLLDAGRHPRKLRRGVHRANRFALYVTGEAVAEGSLEARWHELAAHGVPNYFGPQRFGHQGSNLTRARALMARGWKKKQDRDGFLLSSARSFLFNQVLSARIEQGNWASGLEGDVFNLEGSASQFAGEALDDALRTRLAALDIHSTGPLWGRGDSGVSGEARALERTVAEREPSLAEGIEKAGAAPMRRPLRLCLQSPELERDGEGLWLRFSLARGGFATAVLRELFQHPAL</sequence>
<evidence type="ECO:0000259" key="6">
    <source>
        <dbReference type="PROSITE" id="PS50984"/>
    </source>
</evidence>
<dbReference type="SUPFAM" id="SSF55120">
    <property type="entry name" value="Pseudouridine synthase"/>
    <property type="match status" value="1"/>
</dbReference>
<name>A0A2R8CNF9_9GAMM</name>
<keyword evidence="3 4" id="KW-0413">Isomerase</keyword>
<dbReference type="PANTHER" id="PTHR47811">
    <property type="entry name" value="TRNA PSEUDOURIDINE SYNTHASE D"/>
    <property type="match status" value="1"/>
</dbReference>
<dbReference type="RefSeq" id="WP_243409222.1">
    <property type="nucleotide sequence ID" value="NZ_ONZI01000003.1"/>
</dbReference>
<dbReference type="Gene3D" id="3.30.2340.10">
    <property type="entry name" value="TruD, insertion domain"/>
    <property type="match status" value="1"/>
</dbReference>
<dbReference type="InterPro" id="IPR042214">
    <property type="entry name" value="TruD_catalytic"/>
</dbReference>
<feature type="compositionally biased region" description="Polar residues" evidence="5">
    <location>
        <begin position="1"/>
        <end position="10"/>
    </location>
</feature>
<dbReference type="GO" id="GO:0031119">
    <property type="term" value="P:tRNA pseudouridine synthesis"/>
    <property type="evidence" value="ECO:0007669"/>
    <property type="project" value="UniProtKB-UniRule"/>
</dbReference>